<dbReference type="eggNOG" id="KOG0039">
    <property type="taxonomic scope" value="Eukaryota"/>
</dbReference>
<feature type="transmembrane region" description="Helical" evidence="6">
    <location>
        <begin position="111"/>
        <end position="137"/>
    </location>
</feature>
<keyword evidence="3" id="KW-0813">Transport</keyword>
<dbReference type="GO" id="GO:0052851">
    <property type="term" value="F:ferric-chelate reductase (NADPH) activity"/>
    <property type="evidence" value="ECO:0007669"/>
    <property type="project" value="UniProtKB-EC"/>
</dbReference>
<feature type="transmembrane region" description="Helical" evidence="6">
    <location>
        <begin position="149"/>
        <end position="166"/>
    </location>
</feature>
<evidence type="ECO:0000313" key="8">
    <source>
        <dbReference type="EMBL" id="EEU38547.1"/>
    </source>
</evidence>
<dbReference type="GO" id="GO:0006826">
    <property type="term" value="P:iron ion transport"/>
    <property type="evidence" value="ECO:0007669"/>
    <property type="project" value="TreeGrafter"/>
</dbReference>
<proteinExistence type="predicted"/>
<dbReference type="GeneID" id="9670635"/>
<evidence type="ECO:0000313" key="9">
    <source>
        <dbReference type="Proteomes" id="UP000005206"/>
    </source>
</evidence>
<dbReference type="HOGENOM" id="CLU_010365_8_1_1"/>
<keyword evidence="4" id="KW-1003">Cell membrane</keyword>
<dbReference type="PANTHER" id="PTHR32361">
    <property type="entry name" value="FERRIC/CUPRIC REDUCTASE TRANSMEMBRANE COMPONENT"/>
    <property type="match status" value="1"/>
</dbReference>
<evidence type="ECO:0000256" key="2">
    <source>
        <dbReference type="ARBA" id="ARBA00012668"/>
    </source>
</evidence>
<dbReference type="EC" id="1.16.1.9" evidence="2"/>
<feature type="transmembrane region" description="Helical" evidence="6">
    <location>
        <begin position="6"/>
        <end position="24"/>
    </location>
</feature>
<dbReference type="Gene3D" id="3.40.50.80">
    <property type="entry name" value="Nucleotide-binding domain of ferredoxin-NADP reductase (FNR) module"/>
    <property type="match status" value="1"/>
</dbReference>
<dbReference type="SUPFAM" id="SSF52343">
    <property type="entry name" value="Ferredoxin reductase-like, C-terminal NADP-linked domain"/>
    <property type="match status" value="1"/>
</dbReference>
<feature type="transmembrane region" description="Helical" evidence="6">
    <location>
        <begin position="237"/>
        <end position="259"/>
    </location>
</feature>
<dbReference type="GO" id="GO:0006879">
    <property type="term" value="P:intracellular iron ion homeostasis"/>
    <property type="evidence" value="ECO:0007669"/>
    <property type="project" value="TreeGrafter"/>
</dbReference>
<feature type="domain" description="FAD-binding FR-type" evidence="7">
    <location>
        <begin position="260"/>
        <end position="366"/>
    </location>
</feature>
<evidence type="ECO:0000259" key="7">
    <source>
        <dbReference type="PROSITE" id="PS51384"/>
    </source>
</evidence>
<dbReference type="CDD" id="cd06186">
    <property type="entry name" value="NOX_Duox_like_FAD_NADP"/>
    <property type="match status" value="1"/>
</dbReference>
<dbReference type="Gene3D" id="2.40.30.10">
    <property type="entry name" value="Translation factors"/>
    <property type="match status" value="1"/>
</dbReference>
<dbReference type="OMA" id="KQDTMEL"/>
<sequence>MKLDFSITDWYAFGLAIILSLLALRRAIATVFRFICPLAFQIWNFQAFYRIRKRVSQWSVKHLVYRSFFRHGSSLDTFTRAHTILFLSYLVSNLGYVLINTLDTAEAFSRAGVLAVINAVLLYVGPCLDFVATVLHLRLRIQKQIHATAGYMVAVLCTIHAAGIFSRYGWSAMDETHNLLAALVVALLGVYLMLIPMKALPAVFPYEFLLFTHHSMSVMIGYAIWRHIPADNHRIRVFLYGIAGIFLSSLALQTLVTLYRNHFWFQSVSLSKNGSFDYIQVKLTLRKPVKVEPGQYINLWIPLGPISSIQSHPFTVANWSPDAQKELKLFVEVNNGLTKTLRGRVELGLTSNIGIFTGPYGSRITVENYETIILIATGLGVVALTPYLQWLVHAARMREVRIAPVHLVWQIPSWSRLFSFSLCIS</sequence>
<accession>C7ZBN8</accession>
<feature type="transmembrane region" description="Helical" evidence="6">
    <location>
        <begin position="203"/>
        <end position="225"/>
    </location>
</feature>
<dbReference type="SUPFAM" id="SSF63380">
    <property type="entry name" value="Riboflavin synthase domain-like"/>
    <property type="match status" value="1"/>
</dbReference>
<dbReference type="KEGG" id="nhe:NECHADRAFT_55169"/>
<dbReference type="VEuPathDB" id="FungiDB:NECHADRAFT_55169"/>
<keyword evidence="6" id="KW-0472">Membrane</keyword>
<dbReference type="InParanoid" id="C7ZBN8"/>
<dbReference type="OrthoDB" id="4494341at2759"/>
<evidence type="ECO:0000256" key="4">
    <source>
        <dbReference type="ARBA" id="ARBA00022475"/>
    </source>
</evidence>
<dbReference type="Pfam" id="PF08022">
    <property type="entry name" value="FAD_binding_8"/>
    <property type="match status" value="1"/>
</dbReference>
<dbReference type="GO" id="GO:0005886">
    <property type="term" value="C:plasma membrane"/>
    <property type="evidence" value="ECO:0007669"/>
    <property type="project" value="UniProtKB-SubCell"/>
</dbReference>
<dbReference type="AlphaFoldDB" id="C7ZBN8"/>
<feature type="transmembrane region" description="Helical" evidence="6">
    <location>
        <begin position="178"/>
        <end position="197"/>
    </location>
</feature>
<organism evidence="8 9">
    <name type="scientific">Fusarium vanettenii (strain ATCC MYA-4622 / CBS 123669 / FGSC 9596 / NRRL 45880 / 77-13-4)</name>
    <name type="common">Fusarium solani subsp. pisi</name>
    <dbReference type="NCBI Taxonomy" id="660122"/>
    <lineage>
        <taxon>Eukaryota</taxon>
        <taxon>Fungi</taxon>
        <taxon>Dikarya</taxon>
        <taxon>Ascomycota</taxon>
        <taxon>Pezizomycotina</taxon>
        <taxon>Sordariomycetes</taxon>
        <taxon>Hypocreomycetidae</taxon>
        <taxon>Hypocreales</taxon>
        <taxon>Nectriaceae</taxon>
        <taxon>Fusarium</taxon>
        <taxon>Fusarium solani species complex</taxon>
        <taxon>Fusarium vanettenii</taxon>
    </lineage>
</organism>
<keyword evidence="9" id="KW-1185">Reference proteome</keyword>
<comment type="catalytic activity">
    <reaction evidence="5">
        <text>2 a Fe(II)-siderophore + NADP(+) + H(+) = 2 a Fe(III)-siderophore + NADPH</text>
        <dbReference type="Rhea" id="RHEA:28795"/>
        <dbReference type="Rhea" id="RHEA-COMP:11342"/>
        <dbReference type="Rhea" id="RHEA-COMP:11344"/>
        <dbReference type="ChEBI" id="CHEBI:15378"/>
        <dbReference type="ChEBI" id="CHEBI:29033"/>
        <dbReference type="ChEBI" id="CHEBI:29034"/>
        <dbReference type="ChEBI" id="CHEBI:57783"/>
        <dbReference type="ChEBI" id="CHEBI:58349"/>
        <dbReference type="EC" id="1.16.1.9"/>
    </reaction>
</comment>
<feature type="transmembrane region" description="Helical" evidence="6">
    <location>
        <begin position="81"/>
        <end position="99"/>
    </location>
</feature>
<protein>
    <recommendedName>
        <fullName evidence="2">ferric-chelate reductase (NADPH)</fullName>
        <ecNumber evidence="2">1.16.1.9</ecNumber>
    </recommendedName>
</protein>
<name>C7ZBN8_FUSV7</name>
<dbReference type="EMBL" id="GG698915">
    <property type="protein sequence ID" value="EEU38547.1"/>
    <property type="molecule type" value="Genomic_DNA"/>
</dbReference>
<comment type="subcellular location">
    <subcellularLocation>
        <location evidence="1">Cell membrane</location>
        <topology evidence="1">Multi-pass membrane protein</topology>
    </subcellularLocation>
</comment>
<dbReference type="PROSITE" id="PS51384">
    <property type="entry name" value="FAD_FR"/>
    <property type="match status" value="1"/>
</dbReference>
<keyword evidence="6" id="KW-0812">Transmembrane</keyword>
<dbReference type="InterPro" id="IPR039261">
    <property type="entry name" value="FNR_nucleotide-bd"/>
</dbReference>
<evidence type="ECO:0000256" key="3">
    <source>
        <dbReference type="ARBA" id="ARBA00022448"/>
    </source>
</evidence>
<reference evidence="8 9" key="1">
    <citation type="journal article" date="2009" name="PLoS Genet.">
        <title>The genome of Nectria haematococca: contribution of supernumerary chromosomes to gene expansion.</title>
        <authorList>
            <person name="Coleman J.J."/>
            <person name="Rounsley S.D."/>
            <person name="Rodriguez-Carres M."/>
            <person name="Kuo A."/>
            <person name="Wasmann C.C."/>
            <person name="Grimwood J."/>
            <person name="Schmutz J."/>
            <person name="Taga M."/>
            <person name="White G.J."/>
            <person name="Zhou S."/>
            <person name="Schwartz D.C."/>
            <person name="Freitag M."/>
            <person name="Ma L.J."/>
            <person name="Danchin E.G."/>
            <person name="Henrissat B."/>
            <person name="Coutinho P.M."/>
            <person name="Nelson D.R."/>
            <person name="Straney D."/>
            <person name="Napoli C.A."/>
            <person name="Barker B.M."/>
            <person name="Gribskov M."/>
            <person name="Rep M."/>
            <person name="Kroken S."/>
            <person name="Molnar I."/>
            <person name="Rensing C."/>
            <person name="Kennell J.C."/>
            <person name="Zamora J."/>
            <person name="Farman M.L."/>
            <person name="Selker E.U."/>
            <person name="Salamov A."/>
            <person name="Shapiro H."/>
            <person name="Pangilinan J."/>
            <person name="Lindquist E."/>
            <person name="Lamers C."/>
            <person name="Grigoriev I.V."/>
            <person name="Geiser D.M."/>
            <person name="Covert S.F."/>
            <person name="Temporini E."/>
            <person name="Vanetten H.D."/>
        </authorList>
    </citation>
    <scope>NUCLEOTIDE SEQUENCE [LARGE SCALE GENOMIC DNA]</scope>
    <source>
        <strain evidence="9">ATCC MYA-4622 / CBS 123669 / FGSC 9596 / NRRL 45880 / 77-13-4</strain>
    </source>
</reference>
<feature type="transmembrane region" description="Helical" evidence="6">
    <location>
        <begin position="372"/>
        <end position="392"/>
    </location>
</feature>
<dbReference type="InterPro" id="IPR017927">
    <property type="entry name" value="FAD-bd_FR_type"/>
</dbReference>
<gene>
    <name evidence="8" type="ORF">NECHADRAFT_55169</name>
</gene>
<evidence type="ECO:0000256" key="1">
    <source>
        <dbReference type="ARBA" id="ARBA00004651"/>
    </source>
</evidence>
<dbReference type="PANTHER" id="PTHR32361:SF26">
    <property type="entry name" value="FAD-BINDING 8 DOMAIN-CONTAINING PROTEIN-RELATED"/>
    <property type="match status" value="1"/>
</dbReference>
<evidence type="ECO:0000256" key="5">
    <source>
        <dbReference type="ARBA" id="ARBA00048483"/>
    </source>
</evidence>
<keyword evidence="6" id="KW-1133">Transmembrane helix</keyword>
<dbReference type="GO" id="GO:0015677">
    <property type="term" value="P:copper ion import"/>
    <property type="evidence" value="ECO:0007669"/>
    <property type="project" value="TreeGrafter"/>
</dbReference>
<dbReference type="Proteomes" id="UP000005206">
    <property type="component" value="Chromosome 14"/>
</dbReference>
<dbReference type="InterPro" id="IPR051410">
    <property type="entry name" value="Ferric/Cupric_Reductase"/>
</dbReference>
<evidence type="ECO:0000256" key="6">
    <source>
        <dbReference type="SAM" id="Phobius"/>
    </source>
</evidence>
<dbReference type="InterPro" id="IPR017938">
    <property type="entry name" value="Riboflavin_synthase-like_b-brl"/>
</dbReference>
<dbReference type="RefSeq" id="XP_003044260.1">
    <property type="nucleotide sequence ID" value="XM_003044214.1"/>
</dbReference>
<dbReference type="InterPro" id="IPR013112">
    <property type="entry name" value="FAD-bd_8"/>
</dbReference>